<evidence type="ECO:0000256" key="3">
    <source>
        <dbReference type="ARBA" id="ARBA00022723"/>
    </source>
</evidence>
<dbReference type="GO" id="GO:0042597">
    <property type="term" value="C:periplasmic space"/>
    <property type="evidence" value="ECO:0007669"/>
    <property type="project" value="UniProtKB-SubCell"/>
</dbReference>
<protein>
    <submittedName>
        <fullName evidence="11">Methylamine utilization protein MauG</fullName>
    </submittedName>
</protein>
<feature type="binding site" description="covalent" evidence="8">
    <location>
        <position position="76"/>
    </location>
    <ligand>
        <name>heme c</name>
        <dbReference type="ChEBI" id="CHEBI:61717"/>
        <label>1</label>
    </ligand>
</feature>
<keyword evidence="12" id="KW-1185">Reference proteome</keyword>
<dbReference type="SUPFAM" id="SSF46626">
    <property type="entry name" value="Cytochrome c"/>
    <property type="match status" value="2"/>
</dbReference>
<feature type="domain" description="Cytochrome c" evidence="10">
    <location>
        <begin position="54"/>
        <end position="185"/>
    </location>
</feature>
<evidence type="ECO:0000256" key="6">
    <source>
        <dbReference type="ARBA" id="ARBA00023002"/>
    </source>
</evidence>
<name>A0A7R6P4K4_9GAMM</name>
<comment type="cofactor">
    <cofactor evidence="8">
        <name>heme</name>
        <dbReference type="ChEBI" id="CHEBI:30413"/>
    </cofactor>
    <text evidence="8">Binds 2 heme groups.</text>
</comment>
<evidence type="ECO:0000256" key="8">
    <source>
        <dbReference type="PIRSR" id="PIRSR000294-1"/>
    </source>
</evidence>
<dbReference type="PANTHER" id="PTHR30600">
    <property type="entry name" value="CYTOCHROME C PEROXIDASE-RELATED"/>
    <property type="match status" value="1"/>
</dbReference>
<evidence type="ECO:0000256" key="7">
    <source>
        <dbReference type="ARBA" id="ARBA00023004"/>
    </source>
</evidence>
<evidence type="ECO:0000256" key="4">
    <source>
        <dbReference type="ARBA" id="ARBA00022729"/>
    </source>
</evidence>
<dbReference type="GO" id="GO:0009055">
    <property type="term" value="F:electron transfer activity"/>
    <property type="evidence" value="ECO:0007669"/>
    <property type="project" value="InterPro"/>
</dbReference>
<dbReference type="GO" id="GO:0020037">
    <property type="term" value="F:heme binding"/>
    <property type="evidence" value="ECO:0007669"/>
    <property type="project" value="InterPro"/>
</dbReference>
<dbReference type="PROSITE" id="PS51007">
    <property type="entry name" value="CYTC"/>
    <property type="match status" value="2"/>
</dbReference>
<organism evidence="11 12">
    <name type="scientific">Amphritea japonica ATCC BAA-1530</name>
    <dbReference type="NCBI Taxonomy" id="1278309"/>
    <lineage>
        <taxon>Bacteria</taxon>
        <taxon>Pseudomonadati</taxon>
        <taxon>Pseudomonadota</taxon>
        <taxon>Gammaproteobacteria</taxon>
        <taxon>Oceanospirillales</taxon>
        <taxon>Oceanospirillaceae</taxon>
        <taxon>Amphritea</taxon>
    </lineage>
</organism>
<keyword evidence="6" id="KW-0560">Oxidoreductase</keyword>
<feature type="domain" description="Cytochrome c" evidence="10">
    <location>
        <begin position="205"/>
        <end position="328"/>
    </location>
</feature>
<dbReference type="RefSeq" id="WP_019619990.1">
    <property type="nucleotide sequence ID" value="NZ_AP014545.1"/>
</dbReference>
<dbReference type="EMBL" id="AP014545">
    <property type="protein sequence ID" value="BBB27198.1"/>
    <property type="molecule type" value="Genomic_DNA"/>
</dbReference>
<keyword evidence="4" id="KW-0732">Signal</keyword>
<dbReference type="GO" id="GO:0004130">
    <property type="term" value="F:cytochrome-c peroxidase activity"/>
    <property type="evidence" value="ECO:0007669"/>
    <property type="project" value="TreeGrafter"/>
</dbReference>
<dbReference type="GO" id="GO:0046872">
    <property type="term" value="F:metal ion binding"/>
    <property type="evidence" value="ECO:0007669"/>
    <property type="project" value="UniProtKB-KW"/>
</dbReference>
<dbReference type="InterPro" id="IPR026259">
    <property type="entry name" value="MauG/Cytc_peroxidase"/>
</dbReference>
<dbReference type="KEGG" id="ajp:AMJAP_2610"/>
<keyword evidence="2 8" id="KW-0349">Heme</keyword>
<keyword evidence="3 9" id="KW-0479">Metal-binding</keyword>
<evidence type="ECO:0000256" key="9">
    <source>
        <dbReference type="PIRSR" id="PIRSR000294-2"/>
    </source>
</evidence>
<keyword evidence="7 9" id="KW-0408">Iron</keyword>
<proteinExistence type="predicted"/>
<evidence type="ECO:0000256" key="5">
    <source>
        <dbReference type="ARBA" id="ARBA00022764"/>
    </source>
</evidence>
<dbReference type="PIRSF" id="PIRSF000294">
    <property type="entry name" value="Cytochrome-c_peroxidase"/>
    <property type="match status" value="1"/>
</dbReference>
<evidence type="ECO:0000256" key="1">
    <source>
        <dbReference type="ARBA" id="ARBA00004418"/>
    </source>
</evidence>
<evidence type="ECO:0000256" key="2">
    <source>
        <dbReference type="ARBA" id="ARBA00022617"/>
    </source>
</evidence>
<dbReference type="InterPro" id="IPR009056">
    <property type="entry name" value="Cyt_c-like_dom"/>
</dbReference>
<evidence type="ECO:0000313" key="11">
    <source>
        <dbReference type="EMBL" id="BBB27198.1"/>
    </source>
</evidence>
<sequence length="336" mass="36928">MESLARQIKLLFSKRRATVALCTLLIVYCSSIQALDLGSEPISPLQPNLALNPAKIALGRVLFHDPRLSSDNSISCASCHNLSLGGADTGAISFGVNQAAGSANTPTVYNSSLNFVQFWNGRARDLNEQVSGPVHNPVEMNSNWLEIINRLSQDKPLTEQFKIAYIDGISIENIQDAIIQFEHSLVTLNAPFDRWITGDSTALSETQIQGYRLFKSYGCISCHQGRNVGGNMYAYFGAVTDISAYFRDRGTAINETDLGRYTDTHNPADRYLFKVPSLRLASLTPPYFHDGSIAQLSDAITIMGRFQLGRDIPKEHVSAIQAFIESLAGEHPELAK</sequence>
<feature type="binding site" description="axial binding residue" evidence="9">
    <location>
        <position position="223"/>
    </location>
    <ligand>
        <name>heme c</name>
        <dbReference type="ChEBI" id="CHEBI:61717"/>
        <label>2</label>
    </ligand>
    <ligandPart>
        <name>Fe</name>
        <dbReference type="ChEBI" id="CHEBI:18248"/>
    </ligandPart>
</feature>
<evidence type="ECO:0000313" key="12">
    <source>
        <dbReference type="Proteomes" id="UP000595663"/>
    </source>
</evidence>
<evidence type="ECO:0000259" key="10">
    <source>
        <dbReference type="PROSITE" id="PS51007"/>
    </source>
</evidence>
<comment type="subcellular location">
    <subcellularLocation>
        <location evidence="1">Periplasm</location>
    </subcellularLocation>
</comment>
<keyword evidence="5" id="KW-0574">Periplasm</keyword>
<comment type="PTM">
    <text evidence="8">Binds 2 heme groups per subunit.</text>
</comment>
<feature type="binding site" description="axial binding residue" evidence="9">
    <location>
        <position position="80"/>
    </location>
    <ligand>
        <name>heme c</name>
        <dbReference type="ChEBI" id="CHEBI:61717"/>
        <label>1</label>
    </ligand>
    <ligandPart>
        <name>Fe</name>
        <dbReference type="ChEBI" id="CHEBI:18248"/>
    </ligandPart>
</feature>
<dbReference type="Pfam" id="PF03150">
    <property type="entry name" value="CCP_MauG"/>
    <property type="match status" value="1"/>
</dbReference>
<dbReference type="InterPro" id="IPR036909">
    <property type="entry name" value="Cyt_c-like_dom_sf"/>
</dbReference>
<feature type="binding site" description="axial binding residue" evidence="9">
    <location>
        <position position="303"/>
    </location>
    <ligand>
        <name>heme c</name>
        <dbReference type="ChEBI" id="CHEBI:61717"/>
        <label>2</label>
    </ligand>
    <ligandPart>
        <name>Fe</name>
        <dbReference type="ChEBI" id="CHEBI:18248"/>
    </ligandPart>
</feature>
<feature type="binding site" description="covalent" evidence="8">
    <location>
        <position position="222"/>
    </location>
    <ligand>
        <name>heme c</name>
        <dbReference type="ChEBI" id="CHEBI:61717"/>
        <label>2</label>
    </ligand>
</feature>
<dbReference type="Proteomes" id="UP000595663">
    <property type="component" value="Chromosome"/>
</dbReference>
<accession>A0A7R6P4K4</accession>
<feature type="binding site" description="covalent" evidence="8">
    <location>
        <position position="219"/>
    </location>
    <ligand>
        <name>heme c</name>
        <dbReference type="ChEBI" id="CHEBI:61717"/>
        <label>2</label>
    </ligand>
</feature>
<dbReference type="Gene3D" id="1.10.760.10">
    <property type="entry name" value="Cytochrome c-like domain"/>
    <property type="match status" value="2"/>
</dbReference>
<dbReference type="AlphaFoldDB" id="A0A7R6P4K4"/>
<dbReference type="InterPro" id="IPR051395">
    <property type="entry name" value="Cytochrome_c_Peroxidase/MauG"/>
</dbReference>
<dbReference type="InterPro" id="IPR004852">
    <property type="entry name" value="Di-haem_cyt_c_peroxidsae"/>
</dbReference>
<feature type="binding site" description="covalent" evidence="8">
    <location>
        <position position="79"/>
    </location>
    <ligand>
        <name>heme c</name>
        <dbReference type="ChEBI" id="CHEBI:61717"/>
        <label>1</label>
    </ligand>
</feature>
<dbReference type="PANTHER" id="PTHR30600:SF7">
    <property type="entry name" value="CYTOCHROME C PEROXIDASE-RELATED"/>
    <property type="match status" value="1"/>
</dbReference>
<gene>
    <name evidence="11" type="ORF">AMJAP_2610</name>
</gene>
<reference evidence="11 12" key="1">
    <citation type="journal article" date="2008" name="Int. J. Syst. Evol. Microbiol.">
        <title>Amphritea japonica sp. nov. and Amphritea balenae sp. nov., isolated from the sediment adjacent to sperm whale carcasses off Kagoshima, Japan.</title>
        <authorList>
            <person name="Miyazaki M."/>
            <person name="Nogi Y."/>
            <person name="Fujiwara Y."/>
            <person name="Kawato M."/>
            <person name="Nagahama T."/>
            <person name="Kubokawa K."/>
            <person name="Horikoshi K."/>
        </authorList>
    </citation>
    <scope>NUCLEOTIDE SEQUENCE [LARGE SCALE GENOMIC DNA]</scope>
    <source>
        <strain evidence="11 12">ATCC BAA-1530</strain>
    </source>
</reference>